<proteinExistence type="predicted"/>
<feature type="domain" description="HTH cro/C1-type" evidence="4">
    <location>
        <begin position="13"/>
        <end position="66"/>
    </location>
</feature>
<dbReference type="PROSITE" id="PS50005">
    <property type="entry name" value="TPR"/>
    <property type="match status" value="1"/>
</dbReference>
<comment type="caution">
    <text evidence="5">The sequence shown here is derived from an EMBL/GenBank/DDBJ whole genome shotgun (WGS) entry which is preliminary data.</text>
</comment>
<dbReference type="InterPro" id="IPR019734">
    <property type="entry name" value="TPR_rpt"/>
</dbReference>
<accession>A0AA46ADE8</accession>
<evidence type="ECO:0000256" key="3">
    <source>
        <dbReference type="PROSITE-ProRule" id="PRU00339"/>
    </source>
</evidence>
<gene>
    <name evidence="5" type="ORF">SAMN06265361_101601</name>
</gene>
<keyword evidence="1" id="KW-0677">Repeat</keyword>
<dbReference type="PROSITE" id="PS50943">
    <property type="entry name" value="HTH_CROC1"/>
    <property type="match status" value="1"/>
</dbReference>
<sequence>MNVNDLKTLGEALRKIRKEKGLRLKDLEDEHISFATISSIERGIPTVKPQNREYYCKKLGFNIEDIPQLIHREQREHKQLENLLFLIETCINLDCDGALERLRFLQKHTQGGYMDIILYLKGLCYVKKNNLKTAEKFFKQSIQHINSKQFLSNSNIKAACYKELGRIYYQRDNSLQQALEYTNKGLAAYNENADRQEIKYFLMIDKVSFLEKQYRIDEALQTLDELWDSIQDINSLEVKLNMYELKATLLNQKKKYEKALQYAKEGLFIARENGTHEKGVELLTVWGNILQNADDYMTAENCYNLALRLEGKLKDKKYVLVSTHTQLGKLYSKMKKYDQSYEQLTTAVAKGRKYNDAHRFCESLVALGDYYLETGKHQKAIQPYDEALTITNQYSFQRLKERILLNLSECWKNIGNNEKYISLLVELQSELRLREQEVAQA</sequence>
<protein>
    <submittedName>
        <fullName evidence="5">Tetratricopeptide repeat-containing protein</fullName>
    </submittedName>
</protein>
<keyword evidence="2 3" id="KW-0802">TPR repeat</keyword>
<evidence type="ECO:0000256" key="1">
    <source>
        <dbReference type="ARBA" id="ARBA00022737"/>
    </source>
</evidence>
<dbReference type="Gene3D" id="1.25.40.10">
    <property type="entry name" value="Tetratricopeptide repeat domain"/>
    <property type="match status" value="2"/>
</dbReference>
<dbReference type="Gene3D" id="1.10.260.40">
    <property type="entry name" value="lambda repressor-like DNA-binding domains"/>
    <property type="match status" value="1"/>
</dbReference>
<evidence type="ECO:0000313" key="6">
    <source>
        <dbReference type="Proteomes" id="UP001157946"/>
    </source>
</evidence>
<feature type="repeat" description="TPR" evidence="3">
    <location>
        <begin position="361"/>
        <end position="394"/>
    </location>
</feature>
<dbReference type="InterPro" id="IPR011990">
    <property type="entry name" value="TPR-like_helical_dom_sf"/>
</dbReference>
<dbReference type="InterPro" id="IPR010982">
    <property type="entry name" value="Lambda_DNA-bd_dom_sf"/>
</dbReference>
<dbReference type="SUPFAM" id="SSF47413">
    <property type="entry name" value="lambda repressor-like DNA-binding domains"/>
    <property type="match status" value="1"/>
</dbReference>
<evidence type="ECO:0000313" key="5">
    <source>
        <dbReference type="EMBL" id="SMP05097.1"/>
    </source>
</evidence>
<dbReference type="Pfam" id="PF13424">
    <property type="entry name" value="TPR_12"/>
    <property type="match status" value="1"/>
</dbReference>
<dbReference type="GO" id="GO:0003677">
    <property type="term" value="F:DNA binding"/>
    <property type="evidence" value="ECO:0007669"/>
    <property type="project" value="InterPro"/>
</dbReference>
<reference evidence="5" key="1">
    <citation type="submission" date="2017-05" db="EMBL/GenBank/DDBJ databases">
        <authorList>
            <person name="Varghese N."/>
            <person name="Submissions S."/>
        </authorList>
    </citation>
    <scope>NUCLEOTIDE SEQUENCE</scope>
    <source>
        <strain evidence="5">DSM 45262</strain>
    </source>
</reference>
<dbReference type="InterPro" id="IPR051685">
    <property type="entry name" value="Ycf3/AcsC/BcsC/TPR_MFPF"/>
</dbReference>
<dbReference type="SUPFAM" id="SSF48452">
    <property type="entry name" value="TPR-like"/>
    <property type="match status" value="2"/>
</dbReference>
<dbReference type="SMART" id="SM00028">
    <property type="entry name" value="TPR"/>
    <property type="match status" value="6"/>
</dbReference>
<keyword evidence="6" id="KW-1185">Reference proteome</keyword>
<dbReference type="CDD" id="cd00093">
    <property type="entry name" value="HTH_XRE"/>
    <property type="match status" value="1"/>
</dbReference>
<dbReference type="EMBL" id="FXTU01000001">
    <property type="protein sequence ID" value="SMP05097.1"/>
    <property type="molecule type" value="Genomic_DNA"/>
</dbReference>
<evidence type="ECO:0000259" key="4">
    <source>
        <dbReference type="PROSITE" id="PS50943"/>
    </source>
</evidence>
<dbReference type="Pfam" id="PF13181">
    <property type="entry name" value="TPR_8"/>
    <property type="match status" value="1"/>
</dbReference>
<dbReference type="Proteomes" id="UP001157946">
    <property type="component" value="Unassembled WGS sequence"/>
</dbReference>
<name>A0AA46ADE8_9BACL</name>
<dbReference type="InterPro" id="IPR001387">
    <property type="entry name" value="Cro/C1-type_HTH"/>
</dbReference>
<organism evidence="5 6">
    <name type="scientific">Laceyella tengchongensis</name>
    <dbReference type="NCBI Taxonomy" id="574699"/>
    <lineage>
        <taxon>Bacteria</taxon>
        <taxon>Bacillati</taxon>
        <taxon>Bacillota</taxon>
        <taxon>Bacilli</taxon>
        <taxon>Bacillales</taxon>
        <taxon>Thermoactinomycetaceae</taxon>
        <taxon>Laceyella</taxon>
    </lineage>
</organism>
<dbReference type="AlphaFoldDB" id="A0AA46ADE8"/>
<dbReference type="PANTHER" id="PTHR44943:SF8">
    <property type="entry name" value="TPR REPEAT-CONTAINING PROTEIN MJ0263"/>
    <property type="match status" value="1"/>
</dbReference>
<dbReference type="PANTHER" id="PTHR44943">
    <property type="entry name" value="CELLULOSE SYNTHASE OPERON PROTEIN C"/>
    <property type="match status" value="1"/>
</dbReference>
<dbReference type="RefSeq" id="WP_102991922.1">
    <property type="nucleotide sequence ID" value="NZ_FXTU01000001.1"/>
</dbReference>
<evidence type="ECO:0000256" key="2">
    <source>
        <dbReference type="ARBA" id="ARBA00022803"/>
    </source>
</evidence>